<name>A0ABM0JMU4_APLCA</name>
<dbReference type="SMART" id="SM00364">
    <property type="entry name" value="LRR_BAC"/>
    <property type="match status" value="3"/>
</dbReference>
<organism evidence="4 5">
    <name type="scientific">Aplysia californica</name>
    <name type="common">California sea hare</name>
    <dbReference type="NCBI Taxonomy" id="6500"/>
    <lineage>
        <taxon>Eukaryota</taxon>
        <taxon>Metazoa</taxon>
        <taxon>Spiralia</taxon>
        <taxon>Lophotrochozoa</taxon>
        <taxon>Mollusca</taxon>
        <taxon>Gastropoda</taxon>
        <taxon>Heterobranchia</taxon>
        <taxon>Euthyneura</taxon>
        <taxon>Tectipleura</taxon>
        <taxon>Aplysiida</taxon>
        <taxon>Aplysioidea</taxon>
        <taxon>Aplysiidae</taxon>
        <taxon>Aplysia</taxon>
    </lineage>
</organism>
<evidence type="ECO:0000313" key="5">
    <source>
        <dbReference type="RefSeq" id="XP_005097382.1"/>
    </source>
</evidence>
<dbReference type="Pfam" id="PF00560">
    <property type="entry name" value="LRR_1"/>
    <property type="match status" value="1"/>
</dbReference>
<protein>
    <submittedName>
        <fullName evidence="5">Uncharacterized protein LOC101861361</fullName>
    </submittedName>
</protein>
<dbReference type="Proteomes" id="UP000694888">
    <property type="component" value="Unplaced"/>
</dbReference>
<evidence type="ECO:0000313" key="4">
    <source>
        <dbReference type="Proteomes" id="UP000694888"/>
    </source>
</evidence>
<feature type="compositionally biased region" description="Low complexity" evidence="3">
    <location>
        <begin position="507"/>
        <end position="516"/>
    </location>
</feature>
<dbReference type="Gene3D" id="3.80.10.10">
    <property type="entry name" value="Ribonuclease Inhibitor"/>
    <property type="match status" value="1"/>
</dbReference>
<dbReference type="InterPro" id="IPR050792">
    <property type="entry name" value="ADP-ribosylglycohydrolase"/>
</dbReference>
<dbReference type="Pfam" id="PF13855">
    <property type="entry name" value="LRR_8"/>
    <property type="match status" value="1"/>
</dbReference>
<dbReference type="Gene3D" id="1.10.4080.10">
    <property type="entry name" value="ADP-ribosylation/Crystallin J1"/>
    <property type="match status" value="2"/>
</dbReference>
<dbReference type="Pfam" id="PF03747">
    <property type="entry name" value="ADP_ribosyl_GH"/>
    <property type="match status" value="2"/>
</dbReference>
<evidence type="ECO:0000256" key="3">
    <source>
        <dbReference type="SAM" id="MobiDB-lite"/>
    </source>
</evidence>
<keyword evidence="1" id="KW-0433">Leucine-rich repeat</keyword>
<dbReference type="RefSeq" id="XP_005097382.1">
    <property type="nucleotide sequence ID" value="XM_005097325.3"/>
</dbReference>
<dbReference type="GeneID" id="101861361"/>
<dbReference type="InterPro" id="IPR032675">
    <property type="entry name" value="LRR_dom_sf"/>
</dbReference>
<feature type="region of interest" description="Disordered" evidence="3">
    <location>
        <begin position="502"/>
        <end position="533"/>
    </location>
</feature>
<dbReference type="PANTHER" id="PTHR16222">
    <property type="entry name" value="ADP-RIBOSYLGLYCOHYDROLASE"/>
    <property type="match status" value="1"/>
</dbReference>
<dbReference type="SMART" id="SM00369">
    <property type="entry name" value="LRR_TYP"/>
    <property type="match status" value="4"/>
</dbReference>
<proteinExistence type="predicted"/>
<dbReference type="InterPro" id="IPR005502">
    <property type="entry name" value="Ribosyl_crysJ1"/>
</dbReference>
<dbReference type="PROSITE" id="PS51450">
    <property type="entry name" value="LRR"/>
    <property type="match status" value="2"/>
</dbReference>
<keyword evidence="2" id="KW-0677">Repeat</keyword>
<dbReference type="InterPro" id="IPR036705">
    <property type="entry name" value="Ribosyl_crysJ1_sf"/>
</dbReference>
<dbReference type="InterPro" id="IPR001611">
    <property type="entry name" value="Leu-rich_rpt"/>
</dbReference>
<evidence type="ECO:0000256" key="1">
    <source>
        <dbReference type="ARBA" id="ARBA00022614"/>
    </source>
</evidence>
<evidence type="ECO:0000256" key="2">
    <source>
        <dbReference type="ARBA" id="ARBA00022737"/>
    </source>
</evidence>
<gene>
    <name evidence="5" type="primary">LOC101861361</name>
</gene>
<accession>A0ABM0JMU4</accession>
<reference evidence="5" key="1">
    <citation type="submission" date="2025-08" db="UniProtKB">
        <authorList>
            <consortium name="RefSeq"/>
        </authorList>
    </citation>
    <scope>IDENTIFICATION</scope>
</reference>
<keyword evidence="4" id="KW-1185">Reference proteome</keyword>
<dbReference type="SUPFAM" id="SSF52058">
    <property type="entry name" value="L domain-like"/>
    <property type="match status" value="1"/>
</dbReference>
<dbReference type="InterPro" id="IPR003591">
    <property type="entry name" value="Leu-rich_rpt_typical-subtyp"/>
</dbReference>
<dbReference type="PRINTS" id="PR00019">
    <property type="entry name" value="LEURICHRPT"/>
</dbReference>
<sequence>MGNIEAHDFAPVRADERKILNLSRKVTPKQYVKHLHGEVHEACLTELPWNIRDSVSLYEAMTAAFNALTEIPVELPLRLPHLSRVDLSHNQLQGLPESFGLLFHLKEIHLEHNKLHSLPESFVHLVKLEKIDLSYNELRSLPEDIGDMERLGRLSVVHNKLKQLPLSLGCPSCPVHLLLAQQNRLESPPQAVCDEGSSSTLEYLRKQYTTNYNEIPSRPATPLNQFPRCCNNKLEPSVANPHSAQIQYIQEQTDTAHVTSRIKVPLLPPLDATTLTPFQLRDRVIGLIYGAAIGDAIGVACRWMSDDECSFHYNFDDDLIYSRIVQDEHRVLWRQGDWTSNFDQFVLVLDSLVNWGGVVDELEFGRRLLAWVERGFPDLGDSAGVVTSDTIAQAAHHESFTRDPHWTSSAILEKNKVTQNGDLSNHISSHQPVSPHIEAEATGRDGVAISPAHTDTEGTGTDAVATVTLTNVEVAGTDSVAGMTLTNAEVTGGDGVVMATRTDSVSKDSPSSPSSSQQHVQLKRLSSTSSSLPSLTLCSHTEVAQKLVYMAPCREFGVDNGAIVRTAILGVPNFHELHEVEGNAVRICRATHADRKCVASCVLVSLLIATLLQGQLVMETDDQKRTVNEELLDKLFQQSASHITDSSDKEEFLSLRNCKSFSNFDARAAYAVSHTYTPLKAALIALYWPDDYRSFITVLTKMAGDSNSNACVAGAVLGAVRGYSLLTPLWLTDLRKRQVTWLNKKVNHLLDIMGAP</sequence>
<dbReference type="SUPFAM" id="SSF101478">
    <property type="entry name" value="ADP-ribosylglycohydrolase"/>
    <property type="match status" value="2"/>
</dbReference>
<dbReference type="PANTHER" id="PTHR16222:SF28">
    <property type="entry name" value="ADP-RIBOSYLGLYCOHYDROLASE"/>
    <property type="match status" value="1"/>
</dbReference>